<evidence type="ECO:0000256" key="1">
    <source>
        <dbReference type="ARBA" id="ARBA00022553"/>
    </source>
</evidence>
<keyword evidence="3" id="KW-0238">DNA-binding</keyword>
<dbReference type="InterPro" id="IPR011006">
    <property type="entry name" value="CheY-like_superfamily"/>
</dbReference>
<feature type="domain" description="HTH luxR-type" evidence="6">
    <location>
        <begin position="131"/>
        <end position="196"/>
    </location>
</feature>
<reference evidence="8 9" key="1">
    <citation type="submission" date="2023-12" db="EMBL/GenBank/DDBJ databases">
        <title>Whole genome sequencing of Paenibacillus phoenicis isolated from the Phoenix Mars Lander spacecraft assembly facility.</title>
        <authorList>
            <person name="Garcia A."/>
            <person name="Venkateswaran K."/>
        </authorList>
    </citation>
    <scope>NUCLEOTIDE SEQUENCE [LARGE SCALE GENOMIC DNA]</scope>
    <source>
        <strain evidence="8 9">3PO2SA</strain>
    </source>
</reference>
<feature type="domain" description="Response regulatory" evidence="7">
    <location>
        <begin position="1"/>
        <end position="109"/>
    </location>
</feature>
<dbReference type="InterPro" id="IPR001789">
    <property type="entry name" value="Sig_transdc_resp-reg_receiver"/>
</dbReference>
<dbReference type="CDD" id="cd06170">
    <property type="entry name" value="LuxR_C_like"/>
    <property type="match status" value="1"/>
</dbReference>
<dbReference type="InterPro" id="IPR016032">
    <property type="entry name" value="Sig_transdc_resp-reg_C-effctor"/>
</dbReference>
<keyword evidence="4" id="KW-0804">Transcription</keyword>
<proteinExistence type="predicted"/>
<keyword evidence="9" id="KW-1185">Reference proteome</keyword>
<dbReference type="RefSeq" id="WP_323079124.1">
    <property type="nucleotide sequence ID" value="NZ_CBCSKM010000018.1"/>
</dbReference>
<dbReference type="PROSITE" id="PS50043">
    <property type="entry name" value="HTH_LUXR_2"/>
    <property type="match status" value="1"/>
</dbReference>
<dbReference type="EMBL" id="JAYERP010000001">
    <property type="protein sequence ID" value="MEA3570732.1"/>
    <property type="molecule type" value="Genomic_DNA"/>
</dbReference>
<evidence type="ECO:0000256" key="2">
    <source>
        <dbReference type="ARBA" id="ARBA00023015"/>
    </source>
</evidence>
<dbReference type="Pfam" id="PF00072">
    <property type="entry name" value="Response_reg"/>
    <property type="match status" value="1"/>
</dbReference>
<dbReference type="PROSITE" id="PS50110">
    <property type="entry name" value="RESPONSE_REGULATORY"/>
    <property type="match status" value="1"/>
</dbReference>
<keyword evidence="2" id="KW-0805">Transcription regulation</keyword>
<comment type="caution">
    <text evidence="8">The sequence shown here is derived from an EMBL/GenBank/DDBJ whole genome shotgun (WGS) entry which is preliminary data.</text>
</comment>
<evidence type="ECO:0000256" key="4">
    <source>
        <dbReference type="ARBA" id="ARBA00023163"/>
    </source>
</evidence>
<dbReference type="PRINTS" id="PR00038">
    <property type="entry name" value="HTHLUXR"/>
</dbReference>
<evidence type="ECO:0000313" key="8">
    <source>
        <dbReference type="EMBL" id="MEA3570732.1"/>
    </source>
</evidence>
<evidence type="ECO:0000259" key="7">
    <source>
        <dbReference type="PROSITE" id="PS50110"/>
    </source>
</evidence>
<gene>
    <name evidence="8" type="ORF">U9M73_12050</name>
</gene>
<dbReference type="SUPFAM" id="SSF52172">
    <property type="entry name" value="CheY-like"/>
    <property type="match status" value="1"/>
</dbReference>
<sequence>MWNEYISETVNREQDLFLVGTAQTKVNAIRIVSMLDIDVVLLDVVLDGKKADGLDAALEIGSMSNAKVIMLTVLDQAGIVSEAFGNGAFNYILKTALEDIPEAIRAAYAGLSSIHASAAGVLRSEFVRMKQQEMRQKLTRTEVEILRFIHNGHTRSAIGEHLHITESTVKKHVNRVIRKLKVHTGREAAKKAKMKGIL</sequence>
<name>A0ABU5PLP1_9BACL</name>
<evidence type="ECO:0000313" key="9">
    <source>
        <dbReference type="Proteomes" id="UP001292216"/>
    </source>
</evidence>
<dbReference type="Proteomes" id="UP001292216">
    <property type="component" value="Unassembled WGS sequence"/>
</dbReference>
<feature type="modified residue" description="4-aspartylphosphate" evidence="5">
    <location>
        <position position="43"/>
    </location>
</feature>
<dbReference type="Pfam" id="PF00196">
    <property type="entry name" value="GerE"/>
    <property type="match status" value="1"/>
</dbReference>
<evidence type="ECO:0000259" key="6">
    <source>
        <dbReference type="PROSITE" id="PS50043"/>
    </source>
</evidence>
<dbReference type="SUPFAM" id="SSF46894">
    <property type="entry name" value="C-terminal effector domain of the bipartite response regulators"/>
    <property type="match status" value="1"/>
</dbReference>
<dbReference type="PANTHER" id="PTHR43214:SF43">
    <property type="entry name" value="TWO-COMPONENT RESPONSE REGULATOR"/>
    <property type="match status" value="1"/>
</dbReference>
<keyword evidence="1 5" id="KW-0597">Phosphoprotein</keyword>
<evidence type="ECO:0000256" key="5">
    <source>
        <dbReference type="PROSITE-ProRule" id="PRU00169"/>
    </source>
</evidence>
<dbReference type="SMART" id="SM00421">
    <property type="entry name" value="HTH_LUXR"/>
    <property type="match status" value="1"/>
</dbReference>
<organism evidence="8 9">
    <name type="scientific">Paenibacillus phoenicis</name>
    <dbReference type="NCBI Taxonomy" id="554117"/>
    <lineage>
        <taxon>Bacteria</taxon>
        <taxon>Bacillati</taxon>
        <taxon>Bacillota</taxon>
        <taxon>Bacilli</taxon>
        <taxon>Bacillales</taxon>
        <taxon>Paenibacillaceae</taxon>
        <taxon>Paenibacillus</taxon>
    </lineage>
</organism>
<dbReference type="InterPro" id="IPR039420">
    <property type="entry name" value="WalR-like"/>
</dbReference>
<protein>
    <submittedName>
        <fullName evidence="8">Response regulator transcription factor</fullName>
    </submittedName>
</protein>
<dbReference type="PANTHER" id="PTHR43214">
    <property type="entry name" value="TWO-COMPONENT RESPONSE REGULATOR"/>
    <property type="match status" value="1"/>
</dbReference>
<evidence type="ECO:0000256" key="3">
    <source>
        <dbReference type="ARBA" id="ARBA00023125"/>
    </source>
</evidence>
<accession>A0ABU5PLP1</accession>
<dbReference type="Gene3D" id="3.40.50.2300">
    <property type="match status" value="1"/>
</dbReference>
<dbReference type="InterPro" id="IPR000792">
    <property type="entry name" value="Tscrpt_reg_LuxR_C"/>
</dbReference>